<organism evidence="2 3">
    <name type="scientific">Canavalia gladiata</name>
    <name type="common">Sword bean</name>
    <name type="synonym">Dolichos gladiatus</name>
    <dbReference type="NCBI Taxonomy" id="3824"/>
    <lineage>
        <taxon>Eukaryota</taxon>
        <taxon>Viridiplantae</taxon>
        <taxon>Streptophyta</taxon>
        <taxon>Embryophyta</taxon>
        <taxon>Tracheophyta</taxon>
        <taxon>Spermatophyta</taxon>
        <taxon>Magnoliopsida</taxon>
        <taxon>eudicotyledons</taxon>
        <taxon>Gunneridae</taxon>
        <taxon>Pentapetalae</taxon>
        <taxon>rosids</taxon>
        <taxon>fabids</taxon>
        <taxon>Fabales</taxon>
        <taxon>Fabaceae</taxon>
        <taxon>Papilionoideae</taxon>
        <taxon>50 kb inversion clade</taxon>
        <taxon>NPAAA clade</taxon>
        <taxon>indigoferoid/millettioid clade</taxon>
        <taxon>Phaseoleae</taxon>
        <taxon>Canavalia</taxon>
    </lineage>
</organism>
<evidence type="ECO:0000313" key="3">
    <source>
        <dbReference type="Proteomes" id="UP001367508"/>
    </source>
</evidence>
<keyword evidence="1" id="KW-0812">Transmembrane</keyword>
<keyword evidence="1" id="KW-1133">Transmembrane helix</keyword>
<evidence type="ECO:0000313" key="2">
    <source>
        <dbReference type="EMBL" id="KAK7329578.1"/>
    </source>
</evidence>
<accession>A0AAN9L8B8</accession>
<evidence type="ECO:0000256" key="1">
    <source>
        <dbReference type="SAM" id="Phobius"/>
    </source>
</evidence>
<gene>
    <name evidence="2" type="ORF">VNO77_23748</name>
</gene>
<feature type="transmembrane region" description="Helical" evidence="1">
    <location>
        <begin position="6"/>
        <end position="24"/>
    </location>
</feature>
<keyword evidence="3" id="KW-1185">Reference proteome</keyword>
<dbReference type="AlphaFoldDB" id="A0AAN9L8B8"/>
<name>A0AAN9L8B8_CANGL</name>
<proteinExistence type="predicted"/>
<comment type="caution">
    <text evidence="2">The sequence shown here is derived from an EMBL/GenBank/DDBJ whole genome shotgun (WGS) entry which is preliminary data.</text>
</comment>
<protein>
    <submittedName>
        <fullName evidence="2">Uncharacterized protein</fullName>
    </submittedName>
</protein>
<reference evidence="2 3" key="1">
    <citation type="submission" date="2024-01" db="EMBL/GenBank/DDBJ databases">
        <title>The genomes of 5 underutilized Papilionoideae crops provide insights into root nodulation and disease resistanc.</title>
        <authorList>
            <person name="Jiang F."/>
        </authorList>
    </citation>
    <scope>NUCLEOTIDE SEQUENCE [LARGE SCALE GENOMIC DNA]</scope>
    <source>
        <strain evidence="2">LVBAO_FW01</strain>
        <tissue evidence="2">Leaves</tissue>
    </source>
</reference>
<dbReference type="EMBL" id="JAYMYQ010000005">
    <property type="protein sequence ID" value="KAK7329578.1"/>
    <property type="molecule type" value="Genomic_DNA"/>
</dbReference>
<sequence>MDIFYSAIRFYLFNFILLMLILLVSDGTGVHVPKQFSLLFSSFDEVDTHTVGRLINFFGITWGPITAMVGPITNRKPLGGDESSYEVSRENGGDIYKKIIRLKSVGMPV</sequence>
<keyword evidence="1" id="KW-0472">Membrane</keyword>
<dbReference type="Proteomes" id="UP001367508">
    <property type="component" value="Unassembled WGS sequence"/>
</dbReference>